<reference evidence="2" key="1">
    <citation type="submission" date="2020-02" db="EMBL/GenBank/DDBJ databases">
        <authorList>
            <person name="Meier V. D."/>
        </authorList>
    </citation>
    <scope>NUCLEOTIDE SEQUENCE</scope>
    <source>
        <strain evidence="2">AVDCRST_MAG20</strain>
    </source>
</reference>
<dbReference type="SUPFAM" id="SSF56322">
    <property type="entry name" value="ADC synthase"/>
    <property type="match status" value="1"/>
</dbReference>
<dbReference type="PANTHER" id="PTHR11236:SF50">
    <property type="entry name" value="AMINODEOXYCHORISMATE SYNTHASE COMPONENT 1"/>
    <property type="match status" value="1"/>
</dbReference>
<evidence type="ECO:0000313" key="2">
    <source>
        <dbReference type="EMBL" id="CAA9244607.1"/>
    </source>
</evidence>
<protein>
    <submittedName>
        <fullName evidence="2">Para-aminobenzoate synthase, aminase component</fullName>
        <ecNumber evidence="2">2.6.1.85</ecNumber>
    </submittedName>
</protein>
<dbReference type="AlphaFoldDB" id="A0A6J4IA25"/>
<accession>A0A6J4IA25</accession>
<organism evidence="2">
    <name type="scientific">uncultured Acidimicrobiales bacterium</name>
    <dbReference type="NCBI Taxonomy" id="310071"/>
    <lineage>
        <taxon>Bacteria</taxon>
        <taxon>Bacillati</taxon>
        <taxon>Actinomycetota</taxon>
        <taxon>Acidimicrobiia</taxon>
        <taxon>Acidimicrobiales</taxon>
        <taxon>environmental samples</taxon>
    </lineage>
</organism>
<dbReference type="Gene3D" id="3.60.120.10">
    <property type="entry name" value="Anthranilate synthase"/>
    <property type="match status" value="1"/>
</dbReference>
<feature type="domain" description="Chorismate-utilising enzyme C-terminal" evidence="1">
    <location>
        <begin position="79"/>
        <end position="325"/>
    </location>
</feature>
<dbReference type="PRINTS" id="PR00095">
    <property type="entry name" value="ANTSNTHASEI"/>
</dbReference>
<dbReference type="InterPro" id="IPR015890">
    <property type="entry name" value="Chorismate_C"/>
</dbReference>
<dbReference type="Pfam" id="PF00425">
    <property type="entry name" value="Chorismate_bind"/>
    <property type="match status" value="1"/>
</dbReference>
<gene>
    <name evidence="2" type="ORF">AVDCRST_MAG20-1911</name>
</gene>
<dbReference type="EC" id="2.6.1.85" evidence="2"/>
<keyword evidence="2" id="KW-0808">Transferase</keyword>
<dbReference type="InterPro" id="IPR019999">
    <property type="entry name" value="Anth_synth_I-like"/>
</dbReference>
<evidence type="ECO:0000259" key="1">
    <source>
        <dbReference type="Pfam" id="PF00425"/>
    </source>
</evidence>
<dbReference type="PANTHER" id="PTHR11236">
    <property type="entry name" value="AMINOBENZOATE/ANTHRANILATE SYNTHASE"/>
    <property type="match status" value="1"/>
</dbReference>
<dbReference type="InterPro" id="IPR005801">
    <property type="entry name" value="ADC_synthase"/>
</dbReference>
<sequence length="354" mass="36569">MTTADLPPVAAVGGRLATGLLDVTSDLAALDGTGFWVVTLPFDGPPVCARFANVRPVTGRPARTWVGPPADAWTSSLDRHAFAGGVRTIRAGIAAGDVYQVNLTRRLSAPLPAGADVVALGTALAGGNPAPHAAVVRLPAHGVHVASASPERFLRRDGRAVESRPIKGTAASADAFLEKDRAENVMIVDLVRNDLGRVCEWGSVEVPALCAVEHHPGLAHLVSTVRGTLRPGVGWPELLAATFPPGSVTGAPKLAALGVIAALEPVPRGPYCGAVGWVDADRRLGDLNVAIRTFWFDGGMVHLGTGGGITWGSDPDGEWEETVLKARRLLAVASGTGMAGPAGAGRRPARTVVR</sequence>
<proteinExistence type="predicted"/>
<name>A0A6J4IA25_9ACTN</name>
<keyword evidence="2" id="KW-0032">Aminotransferase</keyword>
<dbReference type="GO" id="GO:0046820">
    <property type="term" value="F:4-amino-4-deoxychorismate synthase activity"/>
    <property type="evidence" value="ECO:0007669"/>
    <property type="project" value="UniProtKB-EC"/>
</dbReference>
<dbReference type="EMBL" id="CADCSY010000086">
    <property type="protein sequence ID" value="CAA9244607.1"/>
    <property type="molecule type" value="Genomic_DNA"/>
</dbReference>
<dbReference type="GO" id="GO:0000162">
    <property type="term" value="P:L-tryptophan biosynthetic process"/>
    <property type="evidence" value="ECO:0007669"/>
    <property type="project" value="TreeGrafter"/>
</dbReference>